<dbReference type="EMBL" id="JAHLFV010000002">
    <property type="protein sequence ID" value="MBU3848947.1"/>
    <property type="molecule type" value="Genomic_DNA"/>
</dbReference>
<reference evidence="3" key="2">
    <citation type="submission" date="2021-04" db="EMBL/GenBank/DDBJ databases">
        <authorList>
            <person name="Gilroy R."/>
        </authorList>
    </citation>
    <scope>NUCLEOTIDE SEQUENCE</scope>
    <source>
        <strain evidence="3">Gambia15-2214</strain>
    </source>
</reference>
<dbReference type="InterPro" id="IPR025420">
    <property type="entry name" value="DUF4143"/>
</dbReference>
<organism evidence="3 4">
    <name type="scientific">Candidatus Treponema excrementipullorum</name>
    <dbReference type="NCBI Taxonomy" id="2838768"/>
    <lineage>
        <taxon>Bacteria</taxon>
        <taxon>Pseudomonadati</taxon>
        <taxon>Spirochaetota</taxon>
        <taxon>Spirochaetia</taxon>
        <taxon>Spirochaetales</taxon>
        <taxon>Treponemataceae</taxon>
        <taxon>Treponema</taxon>
    </lineage>
</organism>
<feature type="domain" description="DUF4143" evidence="2">
    <location>
        <begin position="175"/>
        <end position="337"/>
    </location>
</feature>
<evidence type="ECO:0000313" key="4">
    <source>
        <dbReference type="Proteomes" id="UP000823914"/>
    </source>
</evidence>
<keyword evidence="3" id="KW-0067">ATP-binding</keyword>
<name>A0A9E2L035_9SPIR</name>
<proteinExistence type="predicted"/>
<evidence type="ECO:0000259" key="2">
    <source>
        <dbReference type="Pfam" id="PF13635"/>
    </source>
</evidence>
<protein>
    <submittedName>
        <fullName evidence="3">ATP-binding protein</fullName>
    </submittedName>
</protein>
<feature type="domain" description="AAA" evidence="1">
    <location>
        <begin position="18"/>
        <end position="132"/>
    </location>
</feature>
<dbReference type="Proteomes" id="UP000823914">
    <property type="component" value="Unassembled WGS sequence"/>
</dbReference>
<dbReference type="PANTHER" id="PTHR43566:SF2">
    <property type="entry name" value="DUF4143 DOMAIN-CONTAINING PROTEIN"/>
    <property type="match status" value="1"/>
</dbReference>
<gene>
    <name evidence="3" type="ORF">IAA16_00095</name>
</gene>
<dbReference type="InterPro" id="IPR027417">
    <property type="entry name" value="P-loop_NTPase"/>
</dbReference>
<comment type="caution">
    <text evidence="3">The sequence shown here is derived from an EMBL/GenBank/DDBJ whole genome shotgun (WGS) entry which is preliminary data.</text>
</comment>
<dbReference type="Pfam" id="PF13173">
    <property type="entry name" value="AAA_14"/>
    <property type="match status" value="1"/>
</dbReference>
<dbReference type="AlphaFoldDB" id="A0A9E2L035"/>
<dbReference type="GO" id="GO:0005524">
    <property type="term" value="F:ATP binding"/>
    <property type="evidence" value="ECO:0007669"/>
    <property type="project" value="UniProtKB-KW"/>
</dbReference>
<evidence type="ECO:0000313" key="3">
    <source>
        <dbReference type="EMBL" id="MBU3848947.1"/>
    </source>
</evidence>
<dbReference type="PANTHER" id="PTHR43566">
    <property type="entry name" value="CONSERVED PROTEIN"/>
    <property type="match status" value="1"/>
</dbReference>
<dbReference type="InterPro" id="IPR041682">
    <property type="entry name" value="AAA_14"/>
</dbReference>
<dbReference type="SUPFAM" id="SSF52540">
    <property type="entry name" value="P-loop containing nucleoside triphosphate hydrolases"/>
    <property type="match status" value="1"/>
</dbReference>
<reference evidence="3" key="1">
    <citation type="journal article" date="2021" name="PeerJ">
        <title>Extensive microbial diversity within the chicken gut microbiome revealed by metagenomics and culture.</title>
        <authorList>
            <person name="Gilroy R."/>
            <person name="Ravi A."/>
            <person name="Getino M."/>
            <person name="Pursley I."/>
            <person name="Horton D.L."/>
            <person name="Alikhan N.F."/>
            <person name="Baker D."/>
            <person name="Gharbi K."/>
            <person name="Hall N."/>
            <person name="Watson M."/>
            <person name="Adriaenssens E.M."/>
            <person name="Foster-Nyarko E."/>
            <person name="Jarju S."/>
            <person name="Secka A."/>
            <person name="Antonio M."/>
            <person name="Oren A."/>
            <person name="Chaudhuri R.R."/>
            <person name="La Ragione R."/>
            <person name="Hildebrand F."/>
            <person name="Pallen M.J."/>
        </authorList>
    </citation>
    <scope>NUCLEOTIDE SEQUENCE</scope>
    <source>
        <strain evidence="3">Gambia15-2214</strain>
    </source>
</reference>
<evidence type="ECO:0000259" key="1">
    <source>
        <dbReference type="Pfam" id="PF13173"/>
    </source>
</evidence>
<accession>A0A9E2L035</accession>
<dbReference type="Pfam" id="PF13635">
    <property type="entry name" value="DUF4143"/>
    <property type="match status" value="1"/>
</dbReference>
<sequence length="388" mass="44500">MLERIISSYFTNVLTIYPIVTVTGPRQSGKTTLVKNALPDWNYVSLEDPDVRSFCKNDCRGFLETYPENTIIDEAQRVPELFSYLQTHVDSKHKNGMYVLTGSQNMNMMESISQSLAGRTSVLKLLPFSYEEQKNAGILPLTVNEQIFTGGYPRIFDSHIPPSRFHKDYIELYVERDVRQLKNIGNLDTFRRFIKLCAGRIGQLLNIQNLADDCGIGTTTAKSWLSILETCFIIYFLQPDYRNFSKRIIKSPKLYFYDTGLACSLLEIQNTEQIDSHYLRGNLFENMVINRFRMSAFNKGEEPATTFWRDKTGVEIDLLCKSASTAEAAISAWEIKSGATYSEDYFKNLKQWTRFSGIPAENCSVIYTGHNPMKTQNGMLIPWEKLEI</sequence>
<keyword evidence="3" id="KW-0547">Nucleotide-binding</keyword>